<comment type="caution">
    <text evidence="2">The sequence shown here is derived from an EMBL/GenBank/DDBJ whole genome shotgun (WGS) entry which is preliminary data.</text>
</comment>
<evidence type="ECO:0000256" key="1">
    <source>
        <dbReference type="SAM" id="Phobius"/>
    </source>
</evidence>
<feature type="transmembrane region" description="Helical" evidence="1">
    <location>
        <begin position="114"/>
        <end position="132"/>
    </location>
</feature>
<dbReference type="Proteomes" id="UP001500542">
    <property type="component" value="Unassembled WGS sequence"/>
</dbReference>
<evidence type="ECO:0000313" key="2">
    <source>
        <dbReference type="EMBL" id="GAA0957800.1"/>
    </source>
</evidence>
<keyword evidence="1" id="KW-0472">Membrane</keyword>
<dbReference type="PANTHER" id="PTHR36832:SF1">
    <property type="entry name" value="SLR1174 PROTEIN"/>
    <property type="match status" value="1"/>
</dbReference>
<feature type="transmembrane region" description="Helical" evidence="1">
    <location>
        <begin position="21"/>
        <end position="43"/>
    </location>
</feature>
<protein>
    <submittedName>
        <fullName evidence="2">ABC-2 family transporter protein</fullName>
    </submittedName>
</protein>
<keyword evidence="1" id="KW-1133">Transmembrane helix</keyword>
<feature type="transmembrane region" description="Helical" evidence="1">
    <location>
        <begin position="63"/>
        <end position="83"/>
    </location>
</feature>
<gene>
    <name evidence="2" type="ORF">GCM10009554_69030</name>
</gene>
<dbReference type="RefSeq" id="WP_343980221.1">
    <property type="nucleotide sequence ID" value="NZ_BAAAHK010000019.1"/>
</dbReference>
<accession>A0ABN1RIB3</accession>
<feature type="transmembrane region" description="Helical" evidence="1">
    <location>
        <begin position="232"/>
        <end position="250"/>
    </location>
</feature>
<keyword evidence="1" id="KW-0812">Transmembrane</keyword>
<dbReference type="PANTHER" id="PTHR36832">
    <property type="entry name" value="SLR1174 PROTEIN-RELATED"/>
    <property type="match status" value="1"/>
</dbReference>
<feature type="transmembrane region" description="Helical" evidence="1">
    <location>
        <begin position="183"/>
        <end position="212"/>
    </location>
</feature>
<feature type="transmembrane region" description="Helical" evidence="1">
    <location>
        <begin position="144"/>
        <end position="171"/>
    </location>
</feature>
<evidence type="ECO:0000313" key="3">
    <source>
        <dbReference type="Proteomes" id="UP001500542"/>
    </source>
</evidence>
<name>A0ABN1RIB3_9ACTN</name>
<proteinExistence type="predicted"/>
<dbReference type="EMBL" id="BAAAHK010000019">
    <property type="protein sequence ID" value="GAA0957800.1"/>
    <property type="molecule type" value="Genomic_DNA"/>
</dbReference>
<keyword evidence="3" id="KW-1185">Reference proteome</keyword>
<organism evidence="2 3">
    <name type="scientific">Kribbella koreensis</name>
    <dbReference type="NCBI Taxonomy" id="57909"/>
    <lineage>
        <taxon>Bacteria</taxon>
        <taxon>Bacillati</taxon>
        <taxon>Actinomycetota</taxon>
        <taxon>Actinomycetes</taxon>
        <taxon>Propionibacteriales</taxon>
        <taxon>Kribbellaceae</taxon>
        <taxon>Kribbella</taxon>
    </lineage>
</organism>
<reference evidence="2 3" key="1">
    <citation type="journal article" date="2019" name="Int. J. Syst. Evol. Microbiol.">
        <title>The Global Catalogue of Microorganisms (GCM) 10K type strain sequencing project: providing services to taxonomists for standard genome sequencing and annotation.</title>
        <authorList>
            <consortium name="The Broad Institute Genomics Platform"/>
            <consortium name="The Broad Institute Genome Sequencing Center for Infectious Disease"/>
            <person name="Wu L."/>
            <person name="Ma J."/>
        </authorList>
    </citation>
    <scope>NUCLEOTIDE SEQUENCE [LARGE SCALE GENOMIC DNA]</scope>
    <source>
        <strain evidence="2 3">JCM 10977</strain>
    </source>
</reference>
<sequence length="262" mass="28421">MRTVRILRVLIARELTTTLTYRWWLLFLQLATVISPAISLLVLRGAIAQGATPPVTESFLTTYLVMVGLVVMLTASWTSGFMAESIRLGKLSSWLVRPCSTHLANIANNLGEKLIKLLLAVPLAVGLGIIFRDQVKLPSSPRRWLAFAVALTLAGGMAYTLDVVIGSLAFWFEDVTAVNRLRFLVSGLLSGAIIPLALFPSAFAGFLAIQPFRFMVSFPLEVLLGHPTAGSFAWQAGWSATFLGAAILTWRLGLRSYQGAGA</sequence>
<dbReference type="Pfam" id="PF06182">
    <property type="entry name" value="ABC2_membrane_6"/>
    <property type="match status" value="1"/>
</dbReference>
<dbReference type="InterPro" id="IPR010390">
    <property type="entry name" value="ABC-2_transporter-like"/>
</dbReference>